<comment type="caution">
    <text evidence="1">The sequence shown here is derived from an EMBL/GenBank/DDBJ whole genome shotgun (WGS) entry which is preliminary data.</text>
</comment>
<dbReference type="Proteomes" id="UP000070467">
    <property type="component" value="Unassembled WGS sequence"/>
</dbReference>
<dbReference type="EMBL" id="LSDB01000021">
    <property type="protein sequence ID" value="KXB58107.1"/>
    <property type="molecule type" value="Genomic_DNA"/>
</dbReference>
<proteinExistence type="predicted"/>
<reference evidence="1 2" key="1">
    <citation type="submission" date="2016-01" db="EMBL/GenBank/DDBJ databases">
        <authorList>
            <person name="Mitreva M."/>
            <person name="Pepin K.H."/>
            <person name="Mihindukulasuriya K.A."/>
            <person name="Fulton R."/>
            <person name="Fronick C."/>
            <person name="O'Laughlin M."/>
            <person name="Miner T."/>
            <person name="Herter B."/>
            <person name="Rosa B.A."/>
            <person name="Cordes M."/>
            <person name="Tomlinson C."/>
            <person name="Wollam A."/>
            <person name="Palsikar V.B."/>
            <person name="Mardis E.R."/>
            <person name="Wilson R.K."/>
        </authorList>
    </citation>
    <scope>NUCLEOTIDE SEQUENCE [LARGE SCALE GENOMIC DNA]</scope>
    <source>
        <strain evidence="1 2">KA00071</strain>
    </source>
</reference>
<evidence type="ECO:0000313" key="1">
    <source>
        <dbReference type="EMBL" id="KXB58107.1"/>
    </source>
</evidence>
<evidence type="ECO:0000313" key="2">
    <source>
        <dbReference type="Proteomes" id="UP000070467"/>
    </source>
</evidence>
<name>A0ABR5TM64_9BACL</name>
<sequence length="107" mass="12616">MRYLDEALDGTNTVKILDAVIYDLGPTYERNNDKFSLQVKNLLDREYYVSLYQDHPKKVKREDIKDTFSIPEDADPNKIIEDPRHNIGFLGDERTVMDTYSYIHMVK</sequence>
<accession>A0ABR5TM64</accession>
<organism evidence="1 2">
    <name type="scientific">Gemelliphila asaccharolytica</name>
    <dbReference type="NCBI Taxonomy" id="502393"/>
    <lineage>
        <taxon>Bacteria</taxon>
        <taxon>Bacillati</taxon>
        <taxon>Bacillota</taxon>
        <taxon>Bacilli</taxon>
        <taxon>Bacillales</taxon>
        <taxon>Gemellaceae</taxon>
        <taxon>Gemelliphila</taxon>
    </lineage>
</organism>
<gene>
    <name evidence="1" type="ORF">HMPREF1871_00617</name>
</gene>
<keyword evidence="2" id="KW-1185">Reference proteome</keyword>
<protein>
    <submittedName>
        <fullName evidence="1">Uncharacterized protein</fullName>
    </submittedName>
</protein>
<dbReference type="RefSeq" id="WP_066129936.1">
    <property type="nucleotide sequence ID" value="NZ_KQ959874.1"/>
</dbReference>